<dbReference type="Gramene" id="Pp3c12_9330V3.4">
    <property type="protein sequence ID" value="Pp3c12_9330V3.4"/>
    <property type="gene ID" value="Pp3c12_9330"/>
</dbReference>
<dbReference type="Gene3D" id="3.90.1150.10">
    <property type="entry name" value="Aspartate Aminotransferase, domain 1"/>
    <property type="match status" value="1"/>
</dbReference>
<dbReference type="PANTHER" id="PTHR14237">
    <property type="entry name" value="MOLYBDOPTERIN COFACTOR SULFURASE MOSC"/>
    <property type="match status" value="1"/>
</dbReference>
<dbReference type="GeneID" id="112289964"/>
<dbReference type="Gene3D" id="3.40.640.10">
    <property type="entry name" value="Type I PLP-dependent aspartate aminotransferase-like (Major domain)"/>
    <property type="match status" value="1"/>
</dbReference>
<sequence>MSESLVQHRSKTSACASDPSRAEVVLRLVVCAYQTGVVDEMHIHDSRMTFLSPGETGHLSCSNGTPVKKLERSLKHSISADSLNPAALRQSSTEGAVYLFGDKNIEQAMKEKVREYVPENAWISKLDLPQHSNGDSRRTLEPPLTSVTSRPPSGIQPIKKLQLRHDYLNPKVESPRFGYSHTPTALSRGDPSLDRSSSTSSSWSSLDACLNEENPEFIEAEHRFLEANRDYSETLMLEAVRREEYPDLRLQRQTYMDYANFALASKYQTEEHTRILMAQEHDFGIDSTSNLYHHVSAVHASLLKMFNTTKAAYSVVFSTSFRTAYRLVANAYPFRKGSPLLLCQDNHECVRQLLNAAVSSGAQPVLAPLGENDLCMTKSNMKPMLKRRFFHPSGSLFVYPAQSNITGIRHSLEWISRAHKSSWQVLLDVSTLLPTGQLDLSQHQPDFVIGSFENMVGYPSGMGYLLVKRSSFCVSVNRFPEADSTITLTPKIPAWQGEDFHIVCDDESPPLFLFASINFGIRHLQTLGLGLVNQRVKALALWIVHNLKSLRHEDEFWHLVNVYSPFTEENRGNIISFNVLECNGEHIKPTLVKRLAAKYRITLGVAACVNPGVANLLGHPKDRKKSVSVFDERYSSGFTCVQVSLGPLSNFEDAYRIVEFLMRFRDPEFVPTHVARLEEENHQSARTTFRRPTI</sequence>
<gene>
    <name evidence="3" type="primary">LOC112289964</name>
</gene>
<dbReference type="InterPro" id="IPR015421">
    <property type="entry name" value="PyrdxlP-dep_Trfase_major"/>
</dbReference>
<keyword evidence="4" id="KW-1185">Reference proteome</keyword>
<dbReference type="SUPFAM" id="SSF53383">
    <property type="entry name" value="PLP-dependent transferases"/>
    <property type="match status" value="1"/>
</dbReference>
<name>A0A7I4AMP9_PHYPA</name>
<dbReference type="InterPro" id="IPR015424">
    <property type="entry name" value="PyrdxlP-dep_Trfase"/>
</dbReference>
<dbReference type="EMBL" id="ABEU02000012">
    <property type="status" value="NOT_ANNOTATED_CDS"/>
    <property type="molecule type" value="Genomic_DNA"/>
</dbReference>
<proteinExistence type="predicted"/>
<evidence type="ECO:0000256" key="1">
    <source>
        <dbReference type="SAM" id="MobiDB-lite"/>
    </source>
</evidence>
<evidence type="ECO:0000259" key="2">
    <source>
        <dbReference type="Pfam" id="PF00266"/>
    </source>
</evidence>
<feature type="region of interest" description="Disordered" evidence="1">
    <location>
        <begin position="172"/>
        <end position="199"/>
    </location>
</feature>
<feature type="domain" description="Aminotransferase class V" evidence="2">
    <location>
        <begin position="288"/>
        <end position="594"/>
    </location>
</feature>
<dbReference type="OMA" id="ATCTHWA"/>
<protein>
    <recommendedName>
        <fullName evidence="2">Aminotransferase class V domain-containing protein</fullName>
    </recommendedName>
</protein>
<dbReference type="InterPro" id="IPR000192">
    <property type="entry name" value="Aminotrans_V_dom"/>
</dbReference>
<evidence type="ECO:0000313" key="3">
    <source>
        <dbReference type="EnsemblPlants" id="Pp3c12_9330V3.4"/>
    </source>
</evidence>
<reference evidence="3 4" key="1">
    <citation type="journal article" date="2008" name="Science">
        <title>The Physcomitrella genome reveals evolutionary insights into the conquest of land by plants.</title>
        <authorList>
            <person name="Rensing S."/>
            <person name="Lang D."/>
            <person name="Zimmer A."/>
            <person name="Terry A."/>
            <person name="Salamov A."/>
            <person name="Shapiro H."/>
            <person name="Nishiyama T."/>
            <person name="Perroud P.-F."/>
            <person name="Lindquist E."/>
            <person name="Kamisugi Y."/>
            <person name="Tanahashi T."/>
            <person name="Sakakibara K."/>
            <person name="Fujita T."/>
            <person name="Oishi K."/>
            <person name="Shin-I T."/>
            <person name="Kuroki Y."/>
            <person name="Toyoda A."/>
            <person name="Suzuki Y."/>
            <person name="Hashimoto A."/>
            <person name="Yamaguchi K."/>
            <person name="Sugano A."/>
            <person name="Kohara Y."/>
            <person name="Fujiyama A."/>
            <person name="Anterola A."/>
            <person name="Aoki S."/>
            <person name="Ashton N."/>
            <person name="Barbazuk W.B."/>
            <person name="Barker E."/>
            <person name="Bennetzen J."/>
            <person name="Bezanilla M."/>
            <person name="Blankenship R."/>
            <person name="Cho S.H."/>
            <person name="Dutcher S."/>
            <person name="Estelle M."/>
            <person name="Fawcett J.A."/>
            <person name="Gundlach H."/>
            <person name="Hanada K."/>
            <person name="Heyl A."/>
            <person name="Hicks K.A."/>
            <person name="Hugh J."/>
            <person name="Lohr M."/>
            <person name="Mayer K."/>
            <person name="Melkozernov A."/>
            <person name="Murata T."/>
            <person name="Nelson D."/>
            <person name="Pils B."/>
            <person name="Prigge M."/>
            <person name="Reiss B."/>
            <person name="Renner T."/>
            <person name="Rombauts S."/>
            <person name="Rushton P."/>
            <person name="Sanderfoot A."/>
            <person name="Schween G."/>
            <person name="Shiu S.-H."/>
            <person name="Stueber K."/>
            <person name="Theodoulou F.L."/>
            <person name="Tu H."/>
            <person name="Van de Peer Y."/>
            <person name="Verrier P.J."/>
            <person name="Waters E."/>
            <person name="Wood A."/>
            <person name="Yang L."/>
            <person name="Cove D."/>
            <person name="Cuming A."/>
            <person name="Hasebe M."/>
            <person name="Lucas S."/>
            <person name="Mishler D.B."/>
            <person name="Reski R."/>
            <person name="Grigoriev I."/>
            <person name="Quatrano R.S."/>
            <person name="Boore J.L."/>
        </authorList>
    </citation>
    <scope>NUCLEOTIDE SEQUENCE [LARGE SCALE GENOMIC DNA]</scope>
    <source>
        <strain evidence="3 4">cv. Gransden 2004</strain>
    </source>
</reference>
<dbReference type="Pfam" id="PF00266">
    <property type="entry name" value="Aminotran_5"/>
    <property type="match status" value="1"/>
</dbReference>
<dbReference type="InParanoid" id="A0A7I4AMP9"/>
<reference evidence="3 4" key="2">
    <citation type="journal article" date="2018" name="Plant J.">
        <title>The Physcomitrella patens chromosome-scale assembly reveals moss genome structure and evolution.</title>
        <authorList>
            <person name="Lang D."/>
            <person name="Ullrich K.K."/>
            <person name="Murat F."/>
            <person name="Fuchs J."/>
            <person name="Jenkins J."/>
            <person name="Haas F.B."/>
            <person name="Piednoel M."/>
            <person name="Gundlach H."/>
            <person name="Van Bel M."/>
            <person name="Meyberg R."/>
            <person name="Vives C."/>
            <person name="Morata J."/>
            <person name="Symeonidi A."/>
            <person name="Hiss M."/>
            <person name="Muchero W."/>
            <person name="Kamisugi Y."/>
            <person name="Saleh O."/>
            <person name="Blanc G."/>
            <person name="Decker E.L."/>
            <person name="van Gessel N."/>
            <person name="Grimwood J."/>
            <person name="Hayes R.D."/>
            <person name="Graham S.W."/>
            <person name="Gunter L.E."/>
            <person name="McDaniel S.F."/>
            <person name="Hoernstein S.N.W."/>
            <person name="Larsson A."/>
            <person name="Li F.W."/>
            <person name="Perroud P.F."/>
            <person name="Phillips J."/>
            <person name="Ranjan P."/>
            <person name="Rokshar D.S."/>
            <person name="Rothfels C.J."/>
            <person name="Schneider L."/>
            <person name="Shu S."/>
            <person name="Stevenson D.W."/>
            <person name="Thummler F."/>
            <person name="Tillich M."/>
            <person name="Villarreal Aguilar J.C."/>
            <person name="Widiez T."/>
            <person name="Wong G.K."/>
            <person name="Wymore A."/>
            <person name="Zhang Y."/>
            <person name="Zimmer A.D."/>
            <person name="Quatrano R.S."/>
            <person name="Mayer K.F.X."/>
            <person name="Goodstein D."/>
            <person name="Casacuberta J.M."/>
            <person name="Vandepoele K."/>
            <person name="Reski R."/>
            <person name="Cuming A.C."/>
            <person name="Tuskan G.A."/>
            <person name="Maumus F."/>
            <person name="Salse J."/>
            <person name="Schmutz J."/>
            <person name="Rensing S.A."/>
        </authorList>
    </citation>
    <scope>NUCLEOTIDE SEQUENCE [LARGE SCALE GENOMIC DNA]</scope>
    <source>
        <strain evidence="3 4">cv. Gransden 2004</strain>
    </source>
</reference>
<dbReference type="PANTHER" id="PTHR14237:SF62">
    <property type="entry name" value="AMINOTRANSFERASE CLASS V DOMAIN-CONTAINING PROTEIN"/>
    <property type="match status" value="1"/>
</dbReference>
<dbReference type="Proteomes" id="UP000006727">
    <property type="component" value="Chromosome 12"/>
</dbReference>
<dbReference type="RefSeq" id="XP_073394047.1">
    <property type="nucleotide sequence ID" value="XM_073537946.1"/>
</dbReference>
<evidence type="ECO:0000313" key="4">
    <source>
        <dbReference type="Proteomes" id="UP000006727"/>
    </source>
</evidence>
<accession>A0A7I4AMP9</accession>
<feature type="region of interest" description="Disordered" evidence="1">
    <location>
        <begin position="127"/>
        <end position="156"/>
    </location>
</feature>
<dbReference type="EnsemblPlants" id="Pp3c12_9330V3.4">
    <property type="protein sequence ID" value="Pp3c12_9330V3.4"/>
    <property type="gene ID" value="Pp3c12_9330"/>
</dbReference>
<dbReference type="InterPro" id="IPR015422">
    <property type="entry name" value="PyrdxlP-dep_Trfase_small"/>
</dbReference>
<reference evidence="3" key="3">
    <citation type="submission" date="2020-12" db="UniProtKB">
        <authorList>
            <consortium name="EnsemblPlants"/>
        </authorList>
    </citation>
    <scope>IDENTIFICATION</scope>
</reference>
<organism evidence="3 4">
    <name type="scientific">Physcomitrium patens</name>
    <name type="common">Spreading-leaved earth moss</name>
    <name type="synonym">Physcomitrella patens</name>
    <dbReference type="NCBI Taxonomy" id="3218"/>
    <lineage>
        <taxon>Eukaryota</taxon>
        <taxon>Viridiplantae</taxon>
        <taxon>Streptophyta</taxon>
        <taxon>Embryophyta</taxon>
        <taxon>Bryophyta</taxon>
        <taxon>Bryophytina</taxon>
        <taxon>Bryopsida</taxon>
        <taxon>Funariidae</taxon>
        <taxon>Funariales</taxon>
        <taxon>Funariaceae</taxon>
        <taxon>Physcomitrium</taxon>
    </lineage>
</organism>
<dbReference type="AlphaFoldDB" id="A0A7I4AMP9"/>